<dbReference type="AlphaFoldDB" id="A0A517IAB7"/>
<evidence type="ECO:0000313" key="2">
    <source>
        <dbReference type="Proteomes" id="UP000317713"/>
    </source>
</evidence>
<accession>A0A517IAB7</accession>
<evidence type="ECO:0000313" key="1">
    <source>
        <dbReference type="EMBL" id="QDS35815.1"/>
    </source>
</evidence>
<dbReference type="RefSeq" id="WP_144617422.1">
    <property type="nucleotide sequence ID" value="NZ_CP042161.1"/>
</dbReference>
<dbReference type="Pfam" id="PF08863">
    <property type="entry name" value="YolD"/>
    <property type="match status" value="1"/>
</dbReference>
<proteinExistence type="predicted"/>
<dbReference type="InterPro" id="IPR014962">
    <property type="entry name" value="YolD"/>
</dbReference>
<name>A0A517IAB7_BREBE</name>
<dbReference type="Proteomes" id="UP000317713">
    <property type="component" value="Chromosome"/>
</dbReference>
<reference evidence="1 2" key="1">
    <citation type="submission" date="2019-07" db="EMBL/GenBank/DDBJ databases">
        <title>Characterization of Brevibacillus brevis HK544, as a potential biocontrol agent.</title>
        <authorList>
            <person name="Kim H."/>
        </authorList>
    </citation>
    <scope>NUCLEOTIDE SEQUENCE [LARGE SCALE GENOMIC DNA]</scope>
    <source>
        <strain evidence="1 2">HK544</strain>
    </source>
</reference>
<dbReference type="EMBL" id="CP042161">
    <property type="protein sequence ID" value="QDS35815.1"/>
    <property type="molecule type" value="Genomic_DNA"/>
</dbReference>
<protein>
    <submittedName>
        <fullName evidence="1">YolD-like family protein</fullName>
    </submittedName>
</protein>
<organism evidence="1 2">
    <name type="scientific">Brevibacillus brevis</name>
    <name type="common">Bacillus brevis</name>
    <dbReference type="NCBI Taxonomy" id="1393"/>
    <lineage>
        <taxon>Bacteria</taxon>
        <taxon>Bacillati</taxon>
        <taxon>Bacillota</taxon>
        <taxon>Bacilli</taxon>
        <taxon>Bacillales</taxon>
        <taxon>Paenibacillaceae</taxon>
        <taxon>Brevibacillus</taxon>
    </lineage>
</organism>
<gene>
    <name evidence="1" type="ORF">FPS98_18340</name>
</gene>
<sequence>MAKKIDNLFGSMRMVLPEHRTELLKHNEERDLIKRPEVDDDDFGEMCFRVYDSTQYDYAITVKWFVPTKGELGSLEEAWGVVREIDAIRKRFKLVSDWAVDWIKVEDLVSVTK</sequence>